<dbReference type="RefSeq" id="WP_362591481.1">
    <property type="nucleotide sequence ID" value="NZ_JBEZDZ010000029.1"/>
</dbReference>
<dbReference type="PANTHER" id="PTHR35176">
    <property type="entry name" value="HEME OXYGENASE HI_0854-RELATED"/>
    <property type="match status" value="1"/>
</dbReference>
<evidence type="ECO:0000256" key="1">
    <source>
        <dbReference type="ARBA" id="ARBA00023002"/>
    </source>
</evidence>
<sequence>MFDWSVGIPLIVEVPVGKLNDDAKELLSQPIHAWVTTVRPDGSLHSTVVWVDVDGDDVIFNTAVGRAKERHLRNDPRVSVSILDPKDAFHLVSVSGTGELELEGADAVIDGLAKKYLGVDSYPYRQPGEQRITVRVRPDQVIYSPGS</sequence>
<dbReference type="Gene3D" id="2.30.110.10">
    <property type="entry name" value="Electron Transport, Fmn-binding Protein, Chain A"/>
    <property type="match status" value="1"/>
</dbReference>
<dbReference type="GO" id="GO:0005829">
    <property type="term" value="C:cytosol"/>
    <property type="evidence" value="ECO:0007669"/>
    <property type="project" value="TreeGrafter"/>
</dbReference>
<dbReference type="Proteomes" id="UP000199111">
    <property type="component" value="Unassembled WGS sequence"/>
</dbReference>
<dbReference type="GO" id="GO:0070967">
    <property type="term" value="F:coenzyme F420 binding"/>
    <property type="evidence" value="ECO:0007669"/>
    <property type="project" value="TreeGrafter"/>
</dbReference>
<keyword evidence="4" id="KW-1185">Reference proteome</keyword>
<dbReference type="InterPro" id="IPR011576">
    <property type="entry name" value="Pyridox_Oxase_N"/>
</dbReference>
<gene>
    <name evidence="3" type="ORF">SAMN05216275_13067</name>
</gene>
<dbReference type="EMBL" id="FOQY01000030">
    <property type="protein sequence ID" value="SFK62845.1"/>
    <property type="molecule type" value="Genomic_DNA"/>
</dbReference>
<accession>A0A1I4B227</accession>
<feature type="domain" description="Pyridoxamine 5'-phosphate oxidase N-terminal" evidence="2">
    <location>
        <begin position="20"/>
        <end position="141"/>
    </location>
</feature>
<name>A0A1I4B227_9ACTN</name>
<reference evidence="4" key="1">
    <citation type="submission" date="2016-10" db="EMBL/GenBank/DDBJ databases">
        <authorList>
            <person name="Varghese N."/>
            <person name="Submissions S."/>
        </authorList>
    </citation>
    <scope>NUCLEOTIDE SEQUENCE [LARGE SCALE GENOMIC DNA]</scope>
    <source>
        <strain evidence="4">CGMCC 4.2126</strain>
    </source>
</reference>
<keyword evidence="1" id="KW-0560">Oxidoreductase</keyword>
<dbReference type="AlphaFoldDB" id="A0A1I4B227"/>
<dbReference type="SUPFAM" id="SSF50475">
    <property type="entry name" value="FMN-binding split barrel"/>
    <property type="match status" value="1"/>
</dbReference>
<organism evidence="3 4">
    <name type="scientific">Streptosporangium canum</name>
    <dbReference type="NCBI Taxonomy" id="324952"/>
    <lineage>
        <taxon>Bacteria</taxon>
        <taxon>Bacillati</taxon>
        <taxon>Actinomycetota</taxon>
        <taxon>Actinomycetes</taxon>
        <taxon>Streptosporangiales</taxon>
        <taxon>Streptosporangiaceae</taxon>
        <taxon>Streptosporangium</taxon>
    </lineage>
</organism>
<dbReference type="InterPro" id="IPR019920">
    <property type="entry name" value="F420-binding_dom_put"/>
</dbReference>
<dbReference type="PANTHER" id="PTHR35176:SF6">
    <property type="entry name" value="HEME OXYGENASE HI_0854-RELATED"/>
    <property type="match status" value="1"/>
</dbReference>
<protein>
    <submittedName>
        <fullName evidence="3">PPOX class probable F420-dependent enzyme</fullName>
    </submittedName>
</protein>
<dbReference type="GO" id="GO:0016627">
    <property type="term" value="F:oxidoreductase activity, acting on the CH-CH group of donors"/>
    <property type="evidence" value="ECO:0007669"/>
    <property type="project" value="TreeGrafter"/>
</dbReference>
<evidence type="ECO:0000259" key="2">
    <source>
        <dbReference type="Pfam" id="PF01243"/>
    </source>
</evidence>
<proteinExistence type="predicted"/>
<dbReference type="NCBIfam" id="TIGR03618">
    <property type="entry name" value="Rv1155_F420"/>
    <property type="match status" value="1"/>
</dbReference>
<dbReference type="Pfam" id="PF01243">
    <property type="entry name" value="PNPOx_N"/>
    <property type="match status" value="1"/>
</dbReference>
<evidence type="ECO:0000313" key="4">
    <source>
        <dbReference type="Proteomes" id="UP000199111"/>
    </source>
</evidence>
<evidence type="ECO:0000313" key="3">
    <source>
        <dbReference type="EMBL" id="SFK62845.1"/>
    </source>
</evidence>
<dbReference type="InterPro" id="IPR052019">
    <property type="entry name" value="F420H2_bilvrd_red/Heme_oxyg"/>
</dbReference>
<dbReference type="InterPro" id="IPR012349">
    <property type="entry name" value="Split_barrel_FMN-bd"/>
</dbReference>